<organism evidence="2">
    <name type="scientific">viral metagenome</name>
    <dbReference type="NCBI Taxonomy" id="1070528"/>
    <lineage>
        <taxon>unclassified sequences</taxon>
        <taxon>metagenomes</taxon>
        <taxon>organismal metagenomes</taxon>
    </lineage>
</organism>
<reference evidence="2" key="1">
    <citation type="journal article" date="2020" name="Nature">
        <title>Giant virus diversity and host interactions through global metagenomics.</title>
        <authorList>
            <person name="Schulz F."/>
            <person name="Roux S."/>
            <person name="Paez-Espino D."/>
            <person name="Jungbluth S."/>
            <person name="Walsh D.A."/>
            <person name="Denef V.J."/>
            <person name="McMahon K.D."/>
            <person name="Konstantinidis K.T."/>
            <person name="Eloe-Fadrosh E.A."/>
            <person name="Kyrpides N.C."/>
            <person name="Woyke T."/>
        </authorList>
    </citation>
    <scope>NUCLEOTIDE SEQUENCE</scope>
    <source>
        <strain evidence="2">GVMAG-M-3300023174-116</strain>
    </source>
</reference>
<evidence type="ECO:0000313" key="2">
    <source>
        <dbReference type="EMBL" id="QHT11542.1"/>
    </source>
</evidence>
<dbReference type="AlphaFoldDB" id="A0A6C0D5B3"/>
<dbReference type="EMBL" id="MN739535">
    <property type="protein sequence ID" value="QHT11542.1"/>
    <property type="molecule type" value="Genomic_DNA"/>
</dbReference>
<evidence type="ECO:0000256" key="1">
    <source>
        <dbReference type="SAM" id="Coils"/>
    </source>
</evidence>
<sequence length="82" mass="9548">MINFIRTSFTRMKHSTIIYDPLTKKTLIDNSLIKALEIAEARKSRIKKNKELATAELATAEKQKSFEMSESHECKPFFKNKQ</sequence>
<proteinExistence type="predicted"/>
<accession>A0A6C0D5B3</accession>
<feature type="coiled-coil region" evidence="1">
    <location>
        <begin position="36"/>
        <end position="63"/>
    </location>
</feature>
<keyword evidence="1" id="KW-0175">Coiled coil</keyword>
<name>A0A6C0D5B3_9ZZZZ</name>
<protein>
    <submittedName>
        <fullName evidence="2">Uncharacterized protein</fullName>
    </submittedName>
</protein>